<dbReference type="InterPro" id="IPR012341">
    <property type="entry name" value="6hp_glycosidase-like_sf"/>
</dbReference>
<dbReference type="Proteomes" id="UP000232638">
    <property type="component" value="Chromosome"/>
</dbReference>
<evidence type="ECO:0000313" key="2">
    <source>
        <dbReference type="EMBL" id="AUB81220.1"/>
    </source>
</evidence>
<dbReference type="Gene3D" id="1.50.10.10">
    <property type="match status" value="1"/>
</dbReference>
<dbReference type="InterPro" id="IPR000421">
    <property type="entry name" value="FA58C"/>
</dbReference>
<dbReference type="RefSeq" id="WP_100918997.1">
    <property type="nucleotide sequence ID" value="NZ_CP020370.1"/>
</dbReference>
<name>A0A2K8U6K1_9GAMM</name>
<reference evidence="2 3" key="1">
    <citation type="submission" date="2017-03" db="EMBL/GenBank/DDBJ databases">
        <title>Complete genome sequence of Candidatus 'Thiodictyon syntrophicum' sp. nov. strain Cad16T, a photolithoautotroph purple sulfur bacterium isolated from an alpine meromictic lake.</title>
        <authorList>
            <person name="Luedin S.M."/>
            <person name="Pothier J.F."/>
            <person name="Danza F."/>
            <person name="Storelli N."/>
            <person name="Wittwer M."/>
            <person name="Tonolla M."/>
        </authorList>
    </citation>
    <scope>NUCLEOTIDE SEQUENCE [LARGE SCALE GENOMIC DNA]</scope>
    <source>
        <strain evidence="2 3">Cad16T</strain>
    </source>
</reference>
<dbReference type="SUPFAM" id="SSF49785">
    <property type="entry name" value="Galactose-binding domain-like"/>
    <property type="match status" value="1"/>
</dbReference>
<dbReference type="InterPro" id="IPR008928">
    <property type="entry name" value="6-hairpin_glycosidase_sf"/>
</dbReference>
<proteinExistence type="predicted"/>
<accession>A0A2K8U6K1</accession>
<dbReference type="AlphaFoldDB" id="A0A2K8U6K1"/>
<evidence type="ECO:0000313" key="3">
    <source>
        <dbReference type="Proteomes" id="UP000232638"/>
    </source>
</evidence>
<dbReference type="PROSITE" id="PS50022">
    <property type="entry name" value="FA58C_3"/>
    <property type="match status" value="1"/>
</dbReference>
<evidence type="ECO:0000259" key="1">
    <source>
        <dbReference type="PROSITE" id="PS50022"/>
    </source>
</evidence>
<dbReference type="SUPFAM" id="SSF48208">
    <property type="entry name" value="Six-hairpin glycosidases"/>
    <property type="match status" value="1"/>
</dbReference>
<dbReference type="KEGG" id="tsy:THSYN_09830"/>
<feature type="domain" description="F5/8 type C" evidence="1">
    <location>
        <begin position="148"/>
        <end position="244"/>
    </location>
</feature>
<dbReference type="OrthoDB" id="9763537at2"/>
<gene>
    <name evidence="2" type="ORF">THSYN_09830</name>
</gene>
<dbReference type="EMBL" id="CP020370">
    <property type="protein sequence ID" value="AUB81220.1"/>
    <property type="molecule type" value="Genomic_DNA"/>
</dbReference>
<dbReference type="Gene3D" id="2.60.120.260">
    <property type="entry name" value="Galactose-binding domain-like"/>
    <property type="match status" value="1"/>
</dbReference>
<dbReference type="Pfam" id="PF00754">
    <property type="entry name" value="F5_F8_type_C"/>
    <property type="match status" value="1"/>
</dbReference>
<protein>
    <recommendedName>
        <fullName evidence="1">F5/8 type C domain-containing protein</fullName>
    </recommendedName>
</protein>
<dbReference type="GO" id="GO:0005975">
    <property type="term" value="P:carbohydrate metabolic process"/>
    <property type="evidence" value="ECO:0007669"/>
    <property type="project" value="InterPro"/>
</dbReference>
<keyword evidence="3" id="KW-1185">Reference proteome</keyword>
<sequence>MQVRVLDVFADPAGWLAVAAGEARLTITTEPGPRGPALRLDFDFRGGGGFVVARRTLALTLPDAFAFHFDLRAEAPANAFEFKLADPGNANVWRYREPKCAFAPTWRTLDIKGREIDYAWGPAGGGSPREIGAIEFAIVAGPGGCGTVWLSNLSLVDRTLERPPLVTALCHLPGHPPEEVMDLGADTHWRPSPSARASWLTIDFHESREYGGLALRWAPDAQGCAFEVQASDDGTSWRTLHEASGAAGTESLVYLPQGESRLLRLDLRAGEGAPLPGLHCVEVLPYDASRSRGDWFHTIARRAPRGHYPRWLYREQTYWTPVDIPDGAVPALCNEDGLVELDEGSCSLEPFLYLDGRLITWADCTITQSLEQGELPIPSTHWDCGEVVLTTTVFATDQRGDRHLFIRYRVANQGQSGRTLTLFAAVRPFQVTPPWQAHQALGGPSEVRSLVFAQRALWVNGNQALVPLGPVGGVGVVPFDQGPITDYLACGVLPAAVAIEDPVGFASGALGFDLDLAAGAQVDLYLVAPFGTVAPGTLGRRVPEGLCGADEFARAVRQWSQTLGQVRFDLPEPAAAAARACKTAIAHILINRDGPALQPGPRRYTRSWIRDGAVMGAALARLGCPAAAVAFIRWYAQFQREDGNVPCCVDRTGVDWLAEHDSHGEFVFAVADCYRFTGDLGLARDLWPQVQRAIGFIEQLRAQRLTADHRVGEHRTCFGLLPESVSHEGYLAQPVHSYWDDFWTLRGCKDAAFLAQALGEGAEAARLAALADDFRATLLESIALTMATRGIDFLPGSVEWADPDPTAVANALTLIDEFDALPAAPRARTFERFLERFRAMHGGGAPWTNYTPYEIRIIGALVRLGWRREAHELLDFHLAERRPPAWNQWPEIAWHDPRAPGHQGDLPHAWIGAEYALVFRDLFAYERGADQSLVVAAGIPETWLAAGPVAVSGLPTAYGRLDLRLARTPDGGLTLDLGGDLRLPPGGIRFAPPGAGRADEIVIAALPARIRSTLVG</sequence>
<dbReference type="InterPro" id="IPR008979">
    <property type="entry name" value="Galactose-bd-like_sf"/>
</dbReference>
<organism evidence="2 3">
    <name type="scientific">Candidatus Thiodictyon syntrophicum</name>
    <dbReference type="NCBI Taxonomy" id="1166950"/>
    <lineage>
        <taxon>Bacteria</taxon>
        <taxon>Pseudomonadati</taxon>
        <taxon>Pseudomonadota</taxon>
        <taxon>Gammaproteobacteria</taxon>
        <taxon>Chromatiales</taxon>
        <taxon>Chromatiaceae</taxon>
        <taxon>Thiodictyon</taxon>
    </lineage>
</organism>